<sequence>MDIARALSQNMNLVFLDEPLNYMDIYFREQLEVALLECNTTLVFVEHDERFRRI</sequence>
<dbReference type="AlphaFoldDB" id="A0A926IFD6"/>
<name>A0A926IFD6_9FIRM</name>
<accession>A0A926IFD6</accession>
<evidence type="ECO:0000313" key="2">
    <source>
        <dbReference type="Proteomes" id="UP000655830"/>
    </source>
</evidence>
<comment type="caution">
    <text evidence="1">The sequence shown here is derived from an EMBL/GenBank/DDBJ whole genome shotgun (WGS) entry which is preliminary data.</text>
</comment>
<dbReference type="Gene3D" id="3.40.50.300">
    <property type="entry name" value="P-loop containing nucleotide triphosphate hydrolases"/>
    <property type="match status" value="1"/>
</dbReference>
<organism evidence="1 2">
    <name type="scientific">Zhenhengia yiwuensis</name>
    <dbReference type="NCBI Taxonomy" id="2763666"/>
    <lineage>
        <taxon>Bacteria</taxon>
        <taxon>Bacillati</taxon>
        <taxon>Bacillota</taxon>
        <taxon>Clostridia</taxon>
        <taxon>Lachnospirales</taxon>
        <taxon>Lachnospiraceae</taxon>
        <taxon>Zhenhengia</taxon>
    </lineage>
</organism>
<dbReference type="EMBL" id="JACRSY010000027">
    <property type="protein sequence ID" value="MBC8580763.1"/>
    <property type="molecule type" value="Genomic_DNA"/>
</dbReference>
<dbReference type="SUPFAM" id="SSF52540">
    <property type="entry name" value="P-loop containing nucleoside triphosphate hydrolases"/>
    <property type="match status" value="1"/>
</dbReference>
<dbReference type="Proteomes" id="UP000655830">
    <property type="component" value="Unassembled WGS sequence"/>
</dbReference>
<protein>
    <submittedName>
        <fullName evidence="1">Uncharacterized protein</fullName>
    </submittedName>
</protein>
<proteinExistence type="predicted"/>
<dbReference type="InterPro" id="IPR027417">
    <property type="entry name" value="P-loop_NTPase"/>
</dbReference>
<reference evidence="1" key="1">
    <citation type="submission" date="2020-08" db="EMBL/GenBank/DDBJ databases">
        <title>Genome public.</title>
        <authorList>
            <person name="Liu C."/>
            <person name="Sun Q."/>
        </authorList>
    </citation>
    <scope>NUCLEOTIDE SEQUENCE</scope>
    <source>
        <strain evidence="1">NSJ-12</strain>
    </source>
</reference>
<gene>
    <name evidence="1" type="ORF">H8718_14675</name>
</gene>
<evidence type="ECO:0000313" key="1">
    <source>
        <dbReference type="EMBL" id="MBC8580763.1"/>
    </source>
</evidence>
<keyword evidence="2" id="KW-1185">Reference proteome</keyword>
<dbReference type="RefSeq" id="WP_249333474.1">
    <property type="nucleotide sequence ID" value="NZ_JACRSY010000027.1"/>
</dbReference>